<dbReference type="Proteomes" id="UP001595847">
    <property type="component" value="Unassembled WGS sequence"/>
</dbReference>
<name>A0ABV8FI79_9ACTN</name>
<keyword evidence="3" id="KW-1185">Reference proteome</keyword>
<organism evidence="2 3">
    <name type="scientific">Nocardiopsis sediminis</name>
    <dbReference type="NCBI Taxonomy" id="1778267"/>
    <lineage>
        <taxon>Bacteria</taxon>
        <taxon>Bacillati</taxon>
        <taxon>Actinomycetota</taxon>
        <taxon>Actinomycetes</taxon>
        <taxon>Streptosporangiales</taxon>
        <taxon>Nocardiopsidaceae</taxon>
        <taxon>Nocardiopsis</taxon>
    </lineage>
</organism>
<feature type="compositionally biased region" description="Basic and acidic residues" evidence="1">
    <location>
        <begin position="29"/>
        <end position="46"/>
    </location>
</feature>
<comment type="caution">
    <text evidence="2">The sequence shown here is derived from an EMBL/GenBank/DDBJ whole genome shotgun (WGS) entry which is preliminary data.</text>
</comment>
<evidence type="ECO:0000313" key="2">
    <source>
        <dbReference type="EMBL" id="MFC3995039.1"/>
    </source>
</evidence>
<accession>A0ABV8FI79</accession>
<dbReference type="EMBL" id="JBHSBH010000003">
    <property type="protein sequence ID" value="MFC3995039.1"/>
    <property type="molecule type" value="Genomic_DNA"/>
</dbReference>
<reference evidence="3" key="1">
    <citation type="journal article" date="2019" name="Int. J. Syst. Evol. Microbiol.">
        <title>The Global Catalogue of Microorganisms (GCM) 10K type strain sequencing project: providing services to taxonomists for standard genome sequencing and annotation.</title>
        <authorList>
            <consortium name="The Broad Institute Genomics Platform"/>
            <consortium name="The Broad Institute Genome Sequencing Center for Infectious Disease"/>
            <person name="Wu L."/>
            <person name="Ma J."/>
        </authorList>
    </citation>
    <scope>NUCLEOTIDE SEQUENCE [LARGE SCALE GENOMIC DNA]</scope>
    <source>
        <strain evidence="3">TBRC 1826</strain>
    </source>
</reference>
<feature type="region of interest" description="Disordered" evidence="1">
    <location>
        <begin position="1"/>
        <end position="46"/>
    </location>
</feature>
<protein>
    <submittedName>
        <fullName evidence="2">Uncharacterized protein</fullName>
    </submittedName>
</protein>
<sequence>MPALPGTYTVTAPDPEDTASEPSRGRSVTRPDDDRADGEHTRHREP</sequence>
<dbReference type="RefSeq" id="WP_378529874.1">
    <property type="nucleotide sequence ID" value="NZ_JBHSBH010000003.1"/>
</dbReference>
<evidence type="ECO:0000313" key="3">
    <source>
        <dbReference type="Proteomes" id="UP001595847"/>
    </source>
</evidence>
<gene>
    <name evidence="2" type="ORF">ACFOVU_03880</name>
</gene>
<proteinExistence type="predicted"/>
<evidence type="ECO:0000256" key="1">
    <source>
        <dbReference type="SAM" id="MobiDB-lite"/>
    </source>
</evidence>